<proteinExistence type="predicted"/>
<comment type="caution">
    <text evidence="1">The sequence shown here is derived from an EMBL/GenBank/DDBJ whole genome shotgun (WGS) entry which is preliminary data.</text>
</comment>
<evidence type="ECO:0000313" key="1">
    <source>
        <dbReference type="EMBL" id="MPN03828.1"/>
    </source>
</evidence>
<dbReference type="AlphaFoldDB" id="A0A645EP94"/>
<reference evidence="1" key="1">
    <citation type="submission" date="2019-08" db="EMBL/GenBank/DDBJ databases">
        <authorList>
            <person name="Kucharzyk K."/>
            <person name="Murdoch R.W."/>
            <person name="Higgins S."/>
            <person name="Loffler F."/>
        </authorList>
    </citation>
    <scope>NUCLEOTIDE SEQUENCE</scope>
</reference>
<protein>
    <submittedName>
        <fullName evidence="1">Uncharacterized protein</fullName>
    </submittedName>
</protein>
<accession>A0A645EP94</accession>
<gene>
    <name evidence="1" type="ORF">SDC9_151062</name>
</gene>
<organism evidence="1">
    <name type="scientific">bioreactor metagenome</name>
    <dbReference type="NCBI Taxonomy" id="1076179"/>
    <lineage>
        <taxon>unclassified sequences</taxon>
        <taxon>metagenomes</taxon>
        <taxon>ecological metagenomes</taxon>
    </lineage>
</organism>
<sequence>MGGKARLDRIIHHFFVEDRQRARHTHAHRTALGVRLGAEGRGAAAEYFRIGLQLHMDLKSDDHFIVLIHFRSLPRFLCCSGLLRLPSRRLFIGKARF</sequence>
<dbReference type="EMBL" id="VSSQ01049746">
    <property type="protein sequence ID" value="MPN03828.1"/>
    <property type="molecule type" value="Genomic_DNA"/>
</dbReference>
<name>A0A645EP94_9ZZZZ</name>